<dbReference type="GO" id="GO:0005634">
    <property type="term" value="C:nucleus"/>
    <property type="evidence" value="ECO:0007669"/>
    <property type="project" value="UniProtKB-SubCell"/>
</dbReference>
<feature type="compositionally biased region" description="Low complexity" evidence="3">
    <location>
        <begin position="46"/>
        <end position="62"/>
    </location>
</feature>
<feature type="compositionally biased region" description="Polar residues" evidence="3">
    <location>
        <begin position="1"/>
        <end position="28"/>
    </location>
</feature>
<feature type="region of interest" description="Disordered" evidence="3">
    <location>
        <begin position="205"/>
        <end position="284"/>
    </location>
</feature>
<keyword evidence="2" id="KW-0539">Nucleus</keyword>
<dbReference type="PROSITE" id="PS50048">
    <property type="entry name" value="ZN2_CY6_FUNGAL_2"/>
    <property type="match status" value="1"/>
</dbReference>
<evidence type="ECO:0000313" key="5">
    <source>
        <dbReference type="EMBL" id="RDB30505.1"/>
    </source>
</evidence>
<name>A0A369KCW2_HYPMA</name>
<feature type="compositionally biased region" description="Polar residues" evidence="3">
    <location>
        <begin position="75"/>
        <end position="84"/>
    </location>
</feature>
<dbReference type="Proteomes" id="UP000076154">
    <property type="component" value="Unassembled WGS sequence"/>
</dbReference>
<dbReference type="Pfam" id="PF00172">
    <property type="entry name" value="Zn_clus"/>
    <property type="match status" value="1"/>
</dbReference>
<evidence type="ECO:0000256" key="3">
    <source>
        <dbReference type="SAM" id="MobiDB-lite"/>
    </source>
</evidence>
<dbReference type="AlphaFoldDB" id="A0A369KCW2"/>
<proteinExistence type="predicted"/>
<dbReference type="SUPFAM" id="SSF57701">
    <property type="entry name" value="Zn2/Cys6 DNA-binding domain"/>
    <property type="match status" value="1"/>
</dbReference>
<dbReference type="PANTHER" id="PTHR31001">
    <property type="entry name" value="UNCHARACTERIZED TRANSCRIPTIONAL REGULATORY PROTEIN"/>
    <property type="match status" value="1"/>
</dbReference>
<dbReference type="PANTHER" id="PTHR31001:SF90">
    <property type="entry name" value="CENTROMERE DNA-BINDING PROTEIN COMPLEX CBF3 SUBUNIT B"/>
    <property type="match status" value="1"/>
</dbReference>
<dbReference type="STRING" id="39966.A0A369KCW2"/>
<feature type="domain" description="Zn(2)-C6 fungal-type" evidence="4">
    <location>
        <begin position="122"/>
        <end position="153"/>
    </location>
</feature>
<comment type="subcellular location">
    <subcellularLocation>
        <location evidence="1">Nucleus</location>
    </subcellularLocation>
</comment>
<dbReference type="OrthoDB" id="3362851at2759"/>
<feature type="compositionally biased region" description="Polar residues" evidence="3">
    <location>
        <begin position="254"/>
        <end position="265"/>
    </location>
</feature>
<sequence>MYPSRQPTGSGSSARGDTLPAMTTSSSDPAPVAYASQTSLPSIRQLHPYLPPSSLSHPSSSTGGSGYPYPPPPQFVSQSNQPEQSILGMRRHSEMYSMESEADDMEQTHGPPKKKRRRQALSCTECKRRKIKCDRTQPCAPCTRRGEQSRCQWNIVEPVEKYVTRAEYDDLRARFDELSAQVQRLQSAIPPYYQMGIQPGEAAGGVTSFSATGPAPYHPMIPPSQPFHLEPQSQGPQRYMKPEDTQTPSRHHQSTLATSPAQPHSPSLLRATHPNDKSPTSAAAVATTVKQSPFSLASITSPFNPEPQSKNCRAQTLMLGERLRPRSQVLEDPAVLSSATNHCRPRLRPCHVHRQSQGHRRKYSWIVPDPQPSSLQRCSFHHRQDTLWIRHDTQIQRHEMRTASLRRTLAVIADHVSGYPFTGCMVICF</sequence>
<reference evidence="5" key="1">
    <citation type="submission" date="2018-04" db="EMBL/GenBank/DDBJ databases">
        <title>Whole genome sequencing of Hypsizygus marmoreus.</title>
        <authorList>
            <person name="Choi I.-G."/>
            <person name="Min B."/>
            <person name="Kim J.-G."/>
            <person name="Kim S."/>
            <person name="Oh Y.-L."/>
            <person name="Kong W.-S."/>
            <person name="Park H."/>
            <person name="Jeong J."/>
            <person name="Song E.-S."/>
        </authorList>
    </citation>
    <scope>NUCLEOTIDE SEQUENCE [LARGE SCALE GENOMIC DNA]</scope>
    <source>
        <strain evidence="5">51987-8</strain>
    </source>
</reference>
<keyword evidence="6" id="KW-1185">Reference proteome</keyword>
<dbReference type="GO" id="GO:0000981">
    <property type="term" value="F:DNA-binding transcription factor activity, RNA polymerase II-specific"/>
    <property type="evidence" value="ECO:0007669"/>
    <property type="project" value="InterPro"/>
</dbReference>
<accession>A0A369KCW2</accession>
<protein>
    <recommendedName>
        <fullName evidence="4">Zn(2)-C6 fungal-type domain-containing protein</fullName>
    </recommendedName>
</protein>
<feature type="region of interest" description="Disordered" evidence="3">
    <location>
        <begin position="98"/>
        <end position="118"/>
    </location>
</feature>
<dbReference type="InterPro" id="IPR036864">
    <property type="entry name" value="Zn2-C6_fun-type_DNA-bd_sf"/>
</dbReference>
<comment type="caution">
    <text evidence="5">The sequence shown here is derived from an EMBL/GenBank/DDBJ whole genome shotgun (WGS) entry which is preliminary data.</text>
</comment>
<dbReference type="PROSITE" id="PS00463">
    <property type="entry name" value="ZN2_CY6_FUNGAL_1"/>
    <property type="match status" value="1"/>
</dbReference>
<feature type="region of interest" description="Disordered" evidence="3">
    <location>
        <begin position="1"/>
        <end position="86"/>
    </location>
</feature>
<dbReference type="InterPro" id="IPR001138">
    <property type="entry name" value="Zn2Cys6_DnaBD"/>
</dbReference>
<gene>
    <name evidence="5" type="ORF">Hypma_007069</name>
</gene>
<feature type="compositionally biased region" description="Pro residues" evidence="3">
    <location>
        <begin position="216"/>
        <end position="225"/>
    </location>
</feature>
<dbReference type="InterPro" id="IPR050613">
    <property type="entry name" value="Sec_Metabolite_Reg"/>
</dbReference>
<organism evidence="5 6">
    <name type="scientific">Hypsizygus marmoreus</name>
    <name type="common">White beech mushroom</name>
    <name type="synonym">Agaricus marmoreus</name>
    <dbReference type="NCBI Taxonomy" id="39966"/>
    <lineage>
        <taxon>Eukaryota</taxon>
        <taxon>Fungi</taxon>
        <taxon>Dikarya</taxon>
        <taxon>Basidiomycota</taxon>
        <taxon>Agaricomycotina</taxon>
        <taxon>Agaricomycetes</taxon>
        <taxon>Agaricomycetidae</taxon>
        <taxon>Agaricales</taxon>
        <taxon>Tricholomatineae</taxon>
        <taxon>Lyophyllaceae</taxon>
        <taxon>Hypsizygus</taxon>
    </lineage>
</organism>
<dbReference type="GO" id="GO:0008270">
    <property type="term" value="F:zinc ion binding"/>
    <property type="evidence" value="ECO:0007669"/>
    <property type="project" value="InterPro"/>
</dbReference>
<dbReference type="InParanoid" id="A0A369KCW2"/>
<dbReference type="EMBL" id="LUEZ02000005">
    <property type="protein sequence ID" value="RDB30505.1"/>
    <property type="molecule type" value="Genomic_DNA"/>
</dbReference>
<evidence type="ECO:0000256" key="2">
    <source>
        <dbReference type="ARBA" id="ARBA00023242"/>
    </source>
</evidence>
<evidence type="ECO:0000259" key="4">
    <source>
        <dbReference type="PROSITE" id="PS50048"/>
    </source>
</evidence>
<evidence type="ECO:0000256" key="1">
    <source>
        <dbReference type="ARBA" id="ARBA00004123"/>
    </source>
</evidence>
<dbReference type="SMART" id="SM00066">
    <property type="entry name" value="GAL4"/>
    <property type="match status" value="1"/>
</dbReference>
<dbReference type="CDD" id="cd00067">
    <property type="entry name" value="GAL4"/>
    <property type="match status" value="1"/>
</dbReference>
<evidence type="ECO:0000313" key="6">
    <source>
        <dbReference type="Proteomes" id="UP000076154"/>
    </source>
</evidence>
<dbReference type="Gene3D" id="4.10.240.10">
    <property type="entry name" value="Zn(2)-C6 fungal-type DNA-binding domain"/>
    <property type="match status" value="1"/>
</dbReference>